<sequence>MFYDTISGYVAVSVERHFRSSIQLVDTNSHIRYL</sequence>
<name>A0A8S5L793_9CAUD</name>
<evidence type="ECO:0000313" key="1">
    <source>
        <dbReference type="EMBL" id="DAD65757.1"/>
    </source>
</evidence>
<accession>A0A8S5L793</accession>
<organism evidence="1">
    <name type="scientific">Siphoviridae sp. ctNiB4</name>
    <dbReference type="NCBI Taxonomy" id="2823575"/>
    <lineage>
        <taxon>Viruses</taxon>
        <taxon>Duplodnaviria</taxon>
        <taxon>Heunggongvirae</taxon>
        <taxon>Uroviricota</taxon>
        <taxon>Caudoviricetes</taxon>
    </lineage>
</organism>
<protein>
    <submittedName>
        <fullName evidence="1">Uncharacterized protein</fullName>
    </submittedName>
</protein>
<dbReference type="EMBL" id="BK014648">
    <property type="protein sequence ID" value="DAD65757.1"/>
    <property type="molecule type" value="Genomic_DNA"/>
</dbReference>
<reference evidence="1" key="1">
    <citation type="journal article" date="2021" name="Proc. Natl. Acad. Sci. U.S.A.">
        <title>A Catalog of Tens of Thousands of Viruses from Human Metagenomes Reveals Hidden Associations with Chronic Diseases.</title>
        <authorList>
            <person name="Tisza M.J."/>
            <person name="Buck C.B."/>
        </authorList>
    </citation>
    <scope>NUCLEOTIDE SEQUENCE</scope>
    <source>
        <strain evidence="1">CtNiB4</strain>
    </source>
</reference>
<proteinExistence type="predicted"/>